<dbReference type="PROSITE" id="PS50206">
    <property type="entry name" value="RHODANESE_3"/>
    <property type="match status" value="2"/>
</dbReference>
<dbReference type="AlphaFoldDB" id="A0AAP6MJY6"/>
<name>A0AAP6MJY6_9GAMM</name>
<dbReference type="PANTHER" id="PTHR11364">
    <property type="entry name" value="THIOSULFATE SULFERTANSFERASE"/>
    <property type="match status" value="1"/>
</dbReference>
<dbReference type="InterPro" id="IPR045078">
    <property type="entry name" value="TST/MPST-like"/>
</dbReference>
<dbReference type="Gene3D" id="3.40.250.10">
    <property type="entry name" value="Rhodanese-like domain"/>
    <property type="match status" value="2"/>
</dbReference>
<dbReference type="RefSeq" id="WP_346051173.1">
    <property type="nucleotide sequence ID" value="NZ_JAYGII010000011.1"/>
</dbReference>
<evidence type="ECO:0000313" key="4">
    <source>
        <dbReference type="EMBL" id="MEA5445544.1"/>
    </source>
</evidence>
<dbReference type="EC" id="2.8.1.-" evidence="4"/>
<evidence type="ECO:0000313" key="5">
    <source>
        <dbReference type="Proteomes" id="UP001302316"/>
    </source>
</evidence>
<evidence type="ECO:0000256" key="2">
    <source>
        <dbReference type="ARBA" id="ARBA00022737"/>
    </source>
</evidence>
<reference evidence="4 5" key="1">
    <citation type="submission" date="2023-12" db="EMBL/GenBank/DDBJ databases">
        <title>Whole-genome sequencing of halo(alkali)philic microorganisms from hypersaline lakes.</title>
        <authorList>
            <person name="Sorokin D.Y."/>
            <person name="Merkel A.Y."/>
            <person name="Messina E."/>
            <person name="Yakimov M."/>
        </authorList>
    </citation>
    <scope>NUCLEOTIDE SEQUENCE [LARGE SCALE GENOMIC DNA]</scope>
    <source>
        <strain evidence="4 5">AB-CW1</strain>
    </source>
</reference>
<protein>
    <submittedName>
        <fullName evidence="4">Sulfurtransferase</fullName>
        <ecNumber evidence="4">2.8.1.-</ecNumber>
    </submittedName>
</protein>
<keyword evidence="1 4" id="KW-0808">Transferase</keyword>
<dbReference type="EMBL" id="JAYGII010000011">
    <property type="protein sequence ID" value="MEA5445544.1"/>
    <property type="molecule type" value="Genomic_DNA"/>
</dbReference>
<dbReference type="CDD" id="cd01449">
    <property type="entry name" value="TST_Repeat_2"/>
    <property type="match status" value="1"/>
</dbReference>
<dbReference type="InterPro" id="IPR036873">
    <property type="entry name" value="Rhodanese-like_dom_sf"/>
</dbReference>
<comment type="caution">
    <text evidence="4">The sequence shown here is derived from an EMBL/GenBank/DDBJ whole genome shotgun (WGS) entry which is preliminary data.</text>
</comment>
<keyword evidence="5" id="KW-1185">Reference proteome</keyword>
<keyword evidence="2" id="KW-0677">Repeat</keyword>
<dbReference type="PANTHER" id="PTHR11364:SF27">
    <property type="entry name" value="SULFURTRANSFERASE"/>
    <property type="match status" value="1"/>
</dbReference>
<sequence>MKQLPMLIDAPSLDRLLRQDSPPLVIDCQAALSDHAAGRKAWLAGHIPGAGHADLESDLSGAKTAETGRHPLPIPEDFRRFLADVGLTPERPVVVYDDSGGAFAVRCWWLLRWFGHGQAALLDGGLSAWREHIDRLETGQSETDPSDYTGTPNQMPVVNADELQQGLEQDRLRLIDARGPVRFRGEEEPIDAVAGHIPGAVNLPFADNLDEQGRWKPVETLRERFVAALPPHEAGQAVHMCGSGVSACHNLFAMEYAGLKGSALYVGSWSEWIRDPSRPVARGE</sequence>
<evidence type="ECO:0000256" key="1">
    <source>
        <dbReference type="ARBA" id="ARBA00022679"/>
    </source>
</evidence>
<evidence type="ECO:0000259" key="3">
    <source>
        <dbReference type="PROSITE" id="PS50206"/>
    </source>
</evidence>
<proteinExistence type="predicted"/>
<dbReference type="InterPro" id="IPR001763">
    <property type="entry name" value="Rhodanese-like_dom"/>
</dbReference>
<feature type="domain" description="Rhodanese" evidence="3">
    <location>
        <begin position="168"/>
        <end position="281"/>
    </location>
</feature>
<dbReference type="Pfam" id="PF00581">
    <property type="entry name" value="Rhodanese"/>
    <property type="match status" value="2"/>
</dbReference>
<dbReference type="CDD" id="cd01448">
    <property type="entry name" value="TST_Repeat_1"/>
    <property type="match status" value="1"/>
</dbReference>
<dbReference type="SMART" id="SM00450">
    <property type="entry name" value="RHOD"/>
    <property type="match status" value="2"/>
</dbReference>
<dbReference type="GO" id="GO:0004792">
    <property type="term" value="F:thiosulfate-cyanide sulfurtransferase activity"/>
    <property type="evidence" value="ECO:0007669"/>
    <property type="project" value="TreeGrafter"/>
</dbReference>
<organism evidence="4 5">
    <name type="scientific">Natronospira elongata</name>
    <dbReference type="NCBI Taxonomy" id="3110268"/>
    <lineage>
        <taxon>Bacteria</taxon>
        <taxon>Pseudomonadati</taxon>
        <taxon>Pseudomonadota</taxon>
        <taxon>Gammaproteobacteria</taxon>
        <taxon>Natronospirales</taxon>
        <taxon>Natronospiraceae</taxon>
        <taxon>Natronospira</taxon>
    </lineage>
</organism>
<feature type="domain" description="Rhodanese" evidence="3">
    <location>
        <begin position="19"/>
        <end position="138"/>
    </location>
</feature>
<dbReference type="Proteomes" id="UP001302316">
    <property type="component" value="Unassembled WGS sequence"/>
</dbReference>
<gene>
    <name evidence="4" type="ORF">VCB98_06905</name>
</gene>
<dbReference type="SUPFAM" id="SSF52821">
    <property type="entry name" value="Rhodanese/Cell cycle control phosphatase"/>
    <property type="match status" value="2"/>
</dbReference>
<accession>A0AAP6MJY6</accession>